<keyword evidence="3" id="KW-0732">Signal</keyword>
<comment type="caution">
    <text evidence="4">The sequence shown here is derived from an EMBL/GenBank/DDBJ whole genome shotgun (WGS) entry which is preliminary data.</text>
</comment>
<name>A0A0G1KCP8_9BACT</name>
<dbReference type="Pfam" id="PF07676">
    <property type="entry name" value="PD40"/>
    <property type="match status" value="3"/>
</dbReference>
<dbReference type="Gene3D" id="2.40.160.50">
    <property type="entry name" value="membrane protein fhac: a member of the omp85/tpsb transporter family"/>
    <property type="match status" value="1"/>
</dbReference>
<feature type="coiled-coil region" evidence="2">
    <location>
        <begin position="436"/>
        <end position="486"/>
    </location>
</feature>
<dbReference type="PANTHER" id="PTHR36842">
    <property type="entry name" value="PROTEIN TOLB HOMOLOG"/>
    <property type="match status" value="1"/>
</dbReference>
<feature type="chain" id="PRO_5002538175" description="WD40 domain protein beta Propeller" evidence="3">
    <location>
        <begin position="23"/>
        <end position="1111"/>
    </location>
</feature>
<dbReference type="SUPFAM" id="SSF82171">
    <property type="entry name" value="DPP6 N-terminal domain-like"/>
    <property type="match status" value="1"/>
</dbReference>
<proteinExistence type="inferred from homology"/>
<accession>A0A0G1KCP8</accession>
<gene>
    <name evidence="4" type="ORF">UW78_C0012G0017</name>
</gene>
<feature type="signal peptide" evidence="3">
    <location>
        <begin position="1"/>
        <end position="22"/>
    </location>
</feature>
<evidence type="ECO:0000313" key="4">
    <source>
        <dbReference type="EMBL" id="KKT81340.1"/>
    </source>
</evidence>
<evidence type="ECO:0008006" key="6">
    <source>
        <dbReference type="Google" id="ProtNLM"/>
    </source>
</evidence>
<reference evidence="4 5" key="1">
    <citation type="journal article" date="2015" name="Nature">
        <title>rRNA introns, odd ribosomes, and small enigmatic genomes across a large radiation of phyla.</title>
        <authorList>
            <person name="Brown C.T."/>
            <person name="Hug L.A."/>
            <person name="Thomas B.C."/>
            <person name="Sharon I."/>
            <person name="Castelle C.J."/>
            <person name="Singh A."/>
            <person name="Wilkins M.J."/>
            <person name="Williams K.H."/>
            <person name="Banfield J.F."/>
        </authorList>
    </citation>
    <scope>NUCLEOTIDE SEQUENCE [LARGE SCALE GENOMIC DNA]</scope>
</reference>
<dbReference type="InterPro" id="IPR011042">
    <property type="entry name" value="6-blade_b-propeller_TolB-like"/>
</dbReference>
<dbReference type="AlphaFoldDB" id="A0A0G1KCP8"/>
<dbReference type="PANTHER" id="PTHR36842:SF1">
    <property type="entry name" value="PROTEIN TOLB"/>
    <property type="match status" value="1"/>
</dbReference>
<comment type="similarity">
    <text evidence="1">Belongs to the TolB family.</text>
</comment>
<evidence type="ECO:0000256" key="3">
    <source>
        <dbReference type="SAM" id="SignalP"/>
    </source>
</evidence>
<organism evidence="4 5">
    <name type="scientific">Candidatus Azambacteria bacterium GW2011_GWA1_44_9</name>
    <dbReference type="NCBI Taxonomy" id="1618610"/>
    <lineage>
        <taxon>Bacteria</taxon>
        <taxon>Candidatus Azamiibacteriota</taxon>
    </lineage>
</organism>
<dbReference type="Proteomes" id="UP000034595">
    <property type="component" value="Unassembled WGS sequence"/>
</dbReference>
<evidence type="ECO:0000256" key="1">
    <source>
        <dbReference type="ARBA" id="ARBA00009820"/>
    </source>
</evidence>
<sequence>MTKKLTPLLALVFLLMPLTAYAQFGKNQVIWEKTTWNFYQSAHFDFYFSLEIKDEDVQKHFTNLVAHMEGSREFLSVKLNHELKKRPIVVVSRTHSQFEALHLAGDEFMPEGVGAYAFPRGSRLLPDSDMILVVKPDFLPVLNRTIYTHELVHIFQFDMIGWSFIGRAVGADSIEGWLYEATADYLANKYAPYSRDDIRKIEQRMAAANVKNPQFGLPTLEMLSQGQANPYALGAMVFMFLEAKYNEKAVTDLIVNIFSRHGQRFTELLADISQGEFYNAEAFDRAHRNYWADKYTEDSLERPKPYQETSSIKGRQIIKQNFPFPLTSSEVSPDGNFVAFLTFNPKNGIVLAVARMLPRDEPPYVPQAKRKKFWMFGEQMTVQGPPLRILTTFMPPKHYEYIIGQELNVWPFNGSDLSWWQDANWVHDFKEALANAEKNKIDIQVLNNDINNLNQERNKTKDKDAKTKIEDKIKTDREKIAVLEKESAPLYEKLAKVQKIPNVSKIAFFARKNRDHALFILDGNTRKFLVEREFKELDQAFSPNFSADGKTIYFSAAKNIQRDVYSMDLETHELKNLTNGGVFNSAPRISPDGTKLVYVAFDGGYQKLFLLDMATGTKEQLTRGRWNDNSPSWSSDNSTLVYSSDEKDEIWNLYTLDLMTRTNKQWSEIYGGIFTPKFVTGENDRIVYSGYMEDDQFMSYIFSNFKLFDARLKEPLRVSVVENKDENMELAFRSQEAVTEQLDLRQLEDLQPPPARWKFSGSNITIGSSTIWGIFASSQFVVQDILANRTHLGLYAQYSDFKYIDYTYQDLSRRWGLAANFNHAQYPLIYLLRDFKGQYPRYQYPDGDRNQFIVKNTWVKETSATIYTEYPFNKWNRVELGVRPRNRTYVLPLTDADVTYYGDQIPEIDRQFYDFFKNSNGRTNVGLSAAFVHDTVLYSNNTLGPLHGDALRAQVEYGPGLNKNSETYLTAQVDARKYIRLSSGSLFAVHFAGLNSTRPNGDVVLLGGSETLRNYPYFSVAGNQVGYGSAELRFPVADVALFSVIPLQIRGELFADYAIAKFSNDLFPTRKEWAYGFGLQTNFFLPMNFEWAKTKFAPDKWTFNFRIGFNF</sequence>
<keyword evidence="2" id="KW-0175">Coiled coil</keyword>
<dbReference type="Gene3D" id="2.120.10.30">
    <property type="entry name" value="TolB, C-terminal domain"/>
    <property type="match status" value="1"/>
</dbReference>
<dbReference type="InterPro" id="IPR011659">
    <property type="entry name" value="WD40"/>
</dbReference>
<evidence type="ECO:0000256" key="2">
    <source>
        <dbReference type="SAM" id="Coils"/>
    </source>
</evidence>
<evidence type="ECO:0000313" key="5">
    <source>
        <dbReference type="Proteomes" id="UP000034595"/>
    </source>
</evidence>
<dbReference type="EMBL" id="LCJQ01000012">
    <property type="protein sequence ID" value="KKT81340.1"/>
    <property type="molecule type" value="Genomic_DNA"/>
</dbReference>
<protein>
    <recommendedName>
        <fullName evidence="6">WD40 domain protein beta Propeller</fullName>
    </recommendedName>
</protein>